<evidence type="ECO:0000313" key="3">
    <source>
        <dbReference type="Proteomes" id="UP000095765"/>
    </source>
</evidence>
<dbReference type="EMBL" id="CZBE01000011">
    <property type="protein sequence ID" value="CUP74621.1"/>
    <property type="molecule type" value="Genomic_DNA"/>
</dbReference>
<proteinExistence type="predicted"/>
<accession>A0A174QRQ6</accession>
<organism evidence="1 3">
    <name type="scientific">Anaerotruncus colihominis</name>
    <dbReference type="NCBI Taxonomy" id="169435"/>
    <lineage>
        <taxon>Bacteria</taxon>
        <taxon>Bacillati</taxon>
        <taxon>Bacillota</taxon>
        <taxon>Clostridia</taxon>
        <taxon>Eubacteriales</taxon>
        <taxon>Oscillospiraceae</taxon>
        <taxon>Anaerotruncus</taxon>
    </lineage>
</organism>
<dbReference type="AlphaFoldDB" id="A0A174QRQ6"/>
<dbReference type="Proteomes" id="UP000260828">
    <property type="component" value="Unassembled WGS sequence"/>
</dbReference>
<evidence type="ECO:0000313" key="2">
    <source>
        <dbReference type="EMBL" id="RGE69554.1"/>
    </source>
</evidence>
<reference evidence="1 3" key="1">
    <citation type="submission" date="2015-09" db="EMBL/GenBank/DDBJ databases">
        <authorList>
            <consortium name="Pathogen Informatics"/>
        </authorList>
    </citation>
    <scope>NUCLEOTIDE SEQUENCE [LARGE SCALE GENOMIC DNA]</scope>
    <source>
        <strain evidence="1 3">2789STDY5834939</strain>
    </source>
</reference>
<dbReference type="RefSeq" id="WP_006875854.1">
    <property type="nucleotide sequence ID" value="NZ_CABIWA010000013.1"/>
</dbReference>
<sequence length="171" mass="19705">MKTITVLENGKKFEFSFEDMLKYHGVGYPGGVAHAFQVMQRAFPLLDDGKLLERRKIELVTAFPGPGGRDAFELVTRCVTDGRIHVDKDMPEAAGILESPHGRYYFRFTYKERHVIVTIRPGFVHQDFINMARRENRTEQEEKILAQMKQDMAKRLLDANPEDIYDAVIAE</sequence>
<evidence type="ECO:0000313" key="4">
    <source>
        <dbReference type="Proteomes" id="UP000260828"/>
    </source>
</evidence>
<dbReference type="EMBL" id="QVME01000001">
    <property type="protein sequence ID" value="RGE69554.1"/>
    <property type="molecule type" value="Genomic_DNA"/>
</dbReference>
<name>A0A174QRQ6_9FIRM</name>
<dbReference type="GeneID" id="72462382"/>
<evidence type="ECO:0008006" key="5">
    <source>
        <dbReference type="Google" id="ProtNLM"/>
    </source>
</evidence>
<protein>
    <recommendedName>
        <fullName evidence="5">Formylmethanofuran dehydrogenase subunit E domain-containing protein</fullName>
    </recommendedName>
</protein>
<dbReference type="OrthoDB" id="1680380at2"/>
<evidence type="ECO:0000313" key="1">
    <source>
        <dbReference type="EMBL" id="CUP74621.1"/>
    </source>
</evidence>
<dbReference type="Proteomes" id="UP000095765">
    <property type="component" value="Unassembled WGS sequence"/>
</dbReference>
<gene>
    <name evidence="2" type="ORF">DXC40_00280</name>
    <name evidence="1" type="ORF">ERS852551_01798</name>
</gene>
<reference evidence="2 4" key="2">
    <citation type="submission" date="2018-08" db="EMBL/GenBank/DDBJ databases">
        <title>A genome reference for cultivated species of the human gut microbiota.</title>
        <authorList>
            <person name="Zou Y."/>
            <person name="Xue W."/>
            <person name="Luo G."/>
        </authorList>
    </citation>
    <scope>NUCLEOTIDE SEQUENCE [LARGE SCALE GENOMIC DNA]</scope>
    <source>
        <strain evidence="2 4">TF05-12AC</strain>
    </source>
</reference>